<dbReference type="Pfam" id="PF02776">
    <property type="entry name" value="TPP_enzyme_N"/>
    <property type="match status" value="1"/>
</dbReference>
<dbReference type="RefSeq" id="WP_310034189.1">
    <property type="nucleotide sequence ID" value="NZ_JAVDRL010000012.1"/>
</dbReference>
<dbReference type="CDD" id="cd00568">
    <property type="entry name" value="TPP_enzymes"/>
    <property type="match status" value="1"/>
</dbReference>
<comment type="similarity">
    <text evidence="1 3">Belongs to the TPP enzyme family.</text>
</comment>
<evidence type="ECO:0000259" key="7">
    <source>
        <dbReference type="Pfam" id="PF02776"/>
    </source>
</evidence>
<dbReference type="CDD" id="cd07035">
    <property type="entry name" value="TPP_PYR_POX_like"/>
    <property type="match status" value="1"/>
</dbReference>
<dbReference type="SUPFAM" id="SSF52518">
    <property type="entry name" value="Thiamin diphosphate-binding fold (THDP-binding)"/>
    <property type="match status" value="2"/>
</dbReference>
<dbReference type="PANTHER" id="PTHR18968:SF142">
    <property type="entry name" value="ACETOLACTATE SYNTHASE"/>
    <property type="match status" value="1"/>
</dbReference>
<keyword evidence="9" id="KW-1185">Reference proteome</keyword>
<keyword evidence="2 3" id="KW-0786">Thiamine pyrophosphate</keyword>
<evidence type="ECO:0000259" key="6">
    <source>
        <dbReference type="Pfam" id="PF02775"/>
    </source>
</evidence>
<protein>
    <submittedName>
        <fullName evidence="8">Acetolactate synthase-1/2/3 large subunit</fullName>
        <ecNumber evidence="8">2.2.1.6</ecNumber>
    </submittedName>
</protein>
<feature type="domain" description="Thiamine pyrophosphate enzyme TPP-binding" evidence="6">
    <location>
        <begin position="422"/>
        <end position="563"/>
    </location>
</feature>
<evidence type="ECO:0000313" key="9">
    <source>
        <dbReference type="Proteomes" id="UP001262754"/>
    </source>
</evidence>
<dbReference type="PANTHER" id="PTHR18968">
    <property type="entry name" value="THIAMINE PYROPHOSPHATE ENZYMES"/>
    <property type="match status" value="1"/>
</dbReference>
<dbReference type="Proteomes" id="UP001262754">
    <property type="component" value="Unassembled WGS sequence"/>
</dbReference>
<evidence type="ECO:0000256" key="2">
    <source>
        <dbReference type="ARBA" id="ARBA00023052"/>
    </source>
</evidence>
<evidence type="ECO:0000256" key="4">
    <source>
        <dbReference type="SAM" id="MobiDB-lite"/>
    </source>
</evidence>
<evidence type="ECO:0000256" key="3">
    <source>
        <dbReference type="RuleBase" id="RU362132"/>
    </source>
</evidence>
<organism evidence="8 9">
    <name type="scientific">Caulobacter rhizosphaerae</name>
    <dbReference type="NCBI Taxonomy" id="2010972"/>
    <lineage>
        <taxon>Bacteria</taxon>
        <taxon>Pseudomonadati</taxon>
        <taxon>Pseudomonadota</taxon>
        <taxon>Alphaproteobacteria</taxon>
        <taxon>Caulobacterales</taxon>
        <taxon>Caulobacteraceae</taxon>
        <taxon>Caulobacter</taxon>
    </lineage>
</organism>
<sequence>MSPSRPPIRPAAERNIASYAVDLAAALGVRAAFTLTGGMAMYLNRAVSTHPGLTAVYNQHEQACAGAAEGYAKATDYRVAGLAVVTAGPGVTNTITSLCSAYGDSAPVIVLAGQVKTADIDSFGTRTHGAQEVRSRDLVSPCVKRFVRVTAEGFRDELVETFAEAFTGRPGPVFVELPLDVQNLVIDYVAEDVLAAAQAVRDRIAGDADPSDAASLAEALTWLLGGRRPLVYVGNGCRVAGIGQVVRAFLEAHGVPAVFSWLSADQLPAHHPLNFGAPGGLAPLSANQILYQADRVLFLGARLDLGTTAFQRHDFGAQAERLMVDVDAGELAKFAGLPDTRALKADLSTLPAAVQATSAAASAMAADWRAWCEARRAEYLADERQRLTVDSLNVFGVAQRLSAWSAGKVFVPTGSGSAIEAFIRFFAPGEDSRCFFGASLGAMGLGLPQAIGAALATDRRVVCVEADGGLMLNIQELATLSHYAPKGFVLFVLNNDGYTSIHASQNRHFGAVGGAGRESGVFIPDYGQVAPAFGLRYARVDSLAALDALLPALDAEAAPIFVDLIIDRAESRGPTVKTVISPDGKLSSTPLSDIQW</sequence>
<feature type="domain" description="Thiamine pyrophosphate enzyme central" evidence="5">
    <location>
        <begin position="217"/>
        <end position="333"/>
    </location>
</feature>
<gene>
    <name evidence="8" type="ORF">J2800_004091</name>
</gene>
<keyword evidence="8" id="KW-0808">Transferase</keyword>
<evidence type="ECO:0000313" key="8">
    <source>
        <dbReference type="EMBL" id="MDR6533329.1"/>
    </source>
</evidence>
<comment type="caution">
    <text evidence="8">The sequence shown here is derived from an EMBL/GenBank/DDBJ whole genome shotgun (WGS) entry which is preliminary data.</text>
</comment>
<dbReference type="InterPro" id="IPR029035">
    <property type="entry name" value="DHS-like_NAD/FAD-binding_dom"/>
</dbReference>
<dbReference type="Gene3D" id="3.40.50.1220">
    <property type="entry name" value="TPP-binding domain"/>
    <property type="match status" value="1"/>
</dbReference>
<name>A0ABU1N4G4_9CAUL</name>
<dbReference type="EMBL" id="JAVDRL010000012">
    <property type="protein sequence ID" value="MDR6533329.1"/>
    <property type="molecule type" value="Genomic_DNA"/>
</dbReference>
<evidence type="ECO:0000256" key="1">
    <source>
        <dbReference type="ARBA" id="ARBA00007812"/>
    </source>
</evidence>
<feature type="region of interest" description="Disordered" evidence="4">
    <location>
        <begin position="575"/>
        <end position="596"/>
    </location>
</feature>
<dbReference type="InterPro" id="IPR012001">
    <property type="entry name" value="Thiamin_PyroP_enz_TPP-bd_dom"/>
</dbReference>
<dbReference type="SUPFAM" id="SSF52467">
    <property type="entry name" value="DHS-like NAD/FAD-binding domain"/>
    <property type="match status" value="1"/>
</dbReference>
<feature type="domain" description="Thiamine pyrophosphate enzyme N-terminal TPP-binding" evidence="7">
    <location>
        <begin position="15"/>
        <end position="132"/>
    </location>
</feature>
<dbReference type="Pfam" id="PF00205">
    <property type="entry name" value="TPP_enzyme_M"/>
    <property type="match status" value="1"/>
</dbReference>
<dbReference type="Pfam" id="PF02775">
    <property type="entry name" value="TPP_enzyme_C"/>
    <property type="match status" value="1"/>
</dbReference>
<dbReference type="GO" id="GO:0003984">
    <property type="term" value="F:acetolactate synthase activity"/>
    <property type="evidence" value="ECO:0007669"/>
    <property type="project" value="UniProtKB-EC"/>
</dbReference>
<proteinExistence type="inferred from homology"/>
<evidence type="ECO:0000259" key="5">
    <source>
        <dbReference type="Pfam" id="PF00205"/>
    </source>
</evidence>
<reference evidence="8 9" key="1">
    <citation type="submission" date="2023-07" db="EMBL/GenBank/DDBJ databases">
        <title>Sorghum-associated microbial communities from plants grown in Nebraska, USA.</title>
        <authorList>
            <person name="Schachtman D."/>
        </authorList>
    </citation>
    <scope>NUCLEOTIDE SEQUENCE [LARGE SCALE GENOMIC DNA]</scope>
    <source>
        <strain evidence="8 9">DS2154</strain>
    </source>
</reference>
<dbReference type="Gene3D" id="3.40.50.970">
    <property type="match status" value="2"/>
</dbReference>
<accession>A0ABU1N4G4</accession>
<dbReference type="EC" id="2.2.1.6" evidence="8"/>
<dbReference type="InterPro" id="IPR029061">
    <property type="entry name" value="THDP-binding"/>
</dbReference>
<dbReference type="InterPro" id="IPR011766">
    <property type="entry name" value="TPP_enzyme_TPP-bd"/>
</dbReference>
<feature type="compositionally biased region" description="Polar residues" evidence="4">
    <location>
        <begin position="586"/>
        <end position="596"/>
    </location>
</feature>
<dbReference type="InterPro" id="IPR045229">
    <property type="entry name" value="TPP_enz"/>
</dbReference>
<dbReference type="InterPro" id="IPR012000">
    <property type="entry name" value="Thiamin_PyroP_enz_cen_dom"/>
</dbReference>